<proteinExistence type="predicted"/>
<dbReference type="RefSeq" id="WP_379787313.1">
    <property type="nucleotide sequence ID" value="NZ_JBHSHL010000007.1"/>
</dbReference>
<protein>
    <submittedName>
        <fullName evidence="1">TM1812 family CRISPR-associated protein</fullName>
    </submittedName>
</protein>
<reference evidence="2" key="1">
    <citation type="journal article" date="2019" name="Int. J. Syst. Evol. Microbiol.">
        <title>The Global Catalogue of Microorganisms (GCM) 10K type strain sequencing project: providing services to taxonomists for standard genome sequencing and annotation.</title>
        <authorList>
            <consortium name="The Broad Institute Genomics Platform"/>
            <consortium name="The Broad Institute Genome Sequencing Center for Infectious Disease"/>
            <person name="Wu L."/>
            <person name="Ma J."/>
        </authorList>
    </citation>
    <scope>NUCLEOTIDE SEQUENCE [LARGE SCALE GENOMIC DNA]</scope>
    <source>
        <strain evidence="2">CCUG 46385</strain>
    </source>
</reference>
<accession>A0ABV9QKF8</accession>
<gene>
    <name evidence="1" type="ORF">ACFO4R_02005</name>
</gene>
<name>A0ABV9QKF8_9FIRM</name>
<dbReference type="Proteomes" id="UP001595916">
    <property type="component" value="Unassembled WGS sequence"/>
</dbReference>
<dbReference type="EMBL" id="JBHSHL010000007">
    <property type="protein sequence ID" value="MFC4803846.1"/>
    <property type="molecule type" value="Genomic_DNA"/>
</dbReference>
<organism evidence="1 2">
    <name type="scientific">Filifactor villosus</name>
    <dbReference type="NCBI Taxonomy" id="29374"/>
    <lineage>
        <taxon>Bacteria</taxon>
        <taxon>Bacillati</taxon>
        <taxon>Bacillota</taxon>
        <taxon>Clostridia</taxon>
        <taxon>Peptostreptococcales</taxon>
        <taxon>Filifactoraceae</taxon>
        <taxon>Filifactor</taxon>
    </lineage>
</organism>
<keyword evidence="2" id="KW-1185">Reference proteome</keyword>
<sequence length="596" mass="68656">MEEQKRSSMILFLSKYSDKAQKDTYFYDETKGGFEGEQTNDAPVKRLIQIAKENHNPIDTIICIVSQEVFTERKAPGNQTAFERFKDMVLKHCSAIYGDDYKTKIKILPIGYDFEVPTKFEKGEKYDGDGSDLKSLPESKERSVNIYRKIEEKLGLNVSSENKVEHSIYIDYTGGLRDSNFFMVALIRYLEFKDIECKDIVYSDFFSKPKEIRNIRYIYDMFDMINGVSEFVGTGNARQLIKLQENLKAPNSNGIDKSKAKDFVDSLQSFSDAIALCRVDDIEKSIEEITDNIKNLEDDTTQDIFVQMFKTLIPTVKEKLYIDKASPSILDLAQWCLENNMLQQAVTIYNEKILDYYHNNWEVFGGVLHWFLRKNDPCNCKSNEILEKFNNLLYKKSIIEYILSDVLACTTNISARDIDQRVAKHIKTDFEACRAISSEYINGTLPHKINQNGTSVLVLQKDFYRFIQALKNGDYNAKRYLANKIKNLGTNEPEFNLKALEILEKEATRHKEYNDLFKAMKFYHAIRVIRNNLNHASGNMTTSQGMIAYLEKQGLEGVDPDKGQPFKIKLTKGFISNSLQCAIDCSREVCKKPNTP</sequence>
<evidence type="ECO:0000313" key="2">
    <source>
        <dbReference type="Proteomes" id="UP001595916"/>
    </source>
</evidence>
<evidence type="ECO:0000313" key="1">
    <source>
        <dbReference type="EMBL" id="MFC4803846.1"/>
    </source>
</evidence>
<comment type="caution">
    <text evidence="1">The sequence shown here is derived from an EMBL/GenBank/DDBJ whole genome shotgun (WGS) entry which is preliminary data.</text>
</comment>